<accession>A0A8X7CTS1</accession>
<evidence type="ECO:0000256" key="1">
    <source>
        <dbReference type="SAM" id="MobiDB-lite"/>
    </source>
</evidence>
<comment type="caution">
    <text evidence="2">The sequence shown here is derived from an EMBL/GenBank/DDBJ whole genome shotgun (WGS) entry which is preliminary data.</text>
</comment>
<dbReference type="AlphaFoldDB" id="A0A8X7CTS1"/>
<sequence length="122" mass="14336">MTATSKRFDVVKLNKDRMKNDIVVLKTSHRSRYQFLSYCAEDPCIWFSVELGLKNWSSSWESFFKLKITATFTLYPHPISYICSNCREPRRLQLNTTWSCNQRMPRGKHGSKESSYVPDADE</sequence>
<proteinExistence type="predicted"/>
<feature type="region of interest" description="Disordered" evidence="1">
    <location>
        <begin position="101"/>
        <end position="122"/>
    </location>
</feature>
<evidence type="ECO:0000313" key="3">
    <source>
        <dbReference type="Proteomes" id="UP000886998"/>
    </source>
</evidence>
<name>A0A8X7CTS1_9ARAC</name>
<keyword evidence="3" id="KW-1185">Reference proteome</keyword>
<reference evidence="2" key="1">
    <citation type="submission" date="2020-08" db="EMBL/GenBank/DDBJ databases">
        <title>Multicomponent nature underlies the extraordinary mechanical properties of spider dragline silk.</title>
        <authorList>
            <person name="Kono N."/>
            <person name="Nakamura H."/>
            <person name="Mori M."/>
            <person name="Yoshida Y."/>
            <person name="Ohtoshi R."/>
            <person name="Malay A.D."/>
            <person name="Moran D.A.P."/>
            <person name="Tomita M."/>
            <person name="Numata K."/>
            <person name="Arakawa K."/>
        </authorList>
    </citation>
    <scope>NUCLEOTIDE SEQUENCE</scope>
</reference>
<gene>
    <name evidence="2" type="ORF">TNIN_24821</name>
</gene>
<evidence type="ECO:0000313" key="2">
    <source>
        <dbReference type="EMBL" id="GFY76957.1"/>
    </source>
</evidence>
<dbReference type="EMBL" id="BMAV01022243">
    <property type="protein sequence ID" value="GFY76957.1"/>
    <property type="molecule type" value="Genomic_DNA"/>
</dbReference>
<protein>
    <submittedName>
        <fullName evidence="2">Uncharacterized protein</fullName>
    </submittedName>
</protein>
<dbReference type="Proteomes" id="UP000886998">
    <property type="component" value="Unassembled WGS sequence"/>
</dbReference>
<organism evidence="2 3">
    <name type="scientific">Trichonephila inaurata madagascariensis</name>
    <dbReference type="NCBI Taxonomy" id="2747483"/>
    <lineage>
        <taxon>Eukaryota</taxon>
        <taxon>Metazoa</taxon>
        <taxon>Ecdysozoa</taxon>
        <taxon>Arthropoda</taxon>
        <taxon>Chelicerata</taxon>
        <taxon>Arachnida</taxon>
        <taxon>Araneae</taxon>
        <taxon>Araneomorphae</taxon>
        <taxon>Entelegynae</taxon>
        <taxon>Araneoidea</taxon>
        <taxon>Nephilidae</taxon>
        <taxon>Trichonephila</taxon>
        <taxon>Trichonephila inaurata</taxon>
    </lineage>
</organism>